<dbReference type="SUPFAM" id="SSF57997">
    <property type="entry name" value="Tropomyosin"/>
    <property type="match status" value="1"/>
</dbReference>
<evidence type="ECO:0000256" key="10">
    <source>
        <dbReference type="ARBA" id="ARBA00023242"/>
    </source>
</evidence>
<keyword evidence="15" id="KW-1185">Reference proteome</keyword>
<proteinExistence type="inferred from homology"/>
<dbReference type="AlphaFoldDB" id="A0A2T9YDG8"/>
<dbReference type="GO" id="GO:0005524">
    <property type="term" value="F:ATP binding"/>
    <property type="evidence" value="ECO:0007669"/>
    <property type="project" value="UniProtKB-KW"/>
</dbReference>
<evidence type="ECO:0000256" key="8">
    <source>
        <dbReference type="ARBA" id="ARBA00023054"/>
    </source>
</evidence>
<dbReference type="Pfam" id="PF06470">
    <property type="entry name" value="SMC_hinge"/>
    <property type="match status" value="1"/>
</dbReference>
<dbReference type="PANTHER" id="PTHR18937">
    <property type="entry name" value="STRUCTURAL MAINTENANCE OF CHROMOSOMES SMC FAMILY MEMBER"/>
    <property type="match status" value="1"/>
</dbReference>
<feature type="coiled-coil region" evidence="12">
    <location>
        <begin position="223"/>
        <end position="307"/>
    </location>
</feature>
<evidence type="ECO:0000259" key="13">
    <source>
        <dbReference type="SMART" id="SM00968"/>
    </source>
</evidence>
<evidence type="ECO:0000256" key="2">
    <source>
        <dbReference type="ARBA" id="ARBA00006005"/>
    </source>
</evidence>
<dbReference type="SUPFAM" id="SSF75553">
    <property type="entry name" value="Smc hinge domain"/>
    <property type="match status" value="1"/>
</dbReference>
<comment type="similarity">
    <text evidence="2">Belongs to the SMC family. SMC4 subfamily.</text>
</comment>
<evidence type="ECO:0000313" key="15">
    <source>
        <dbReference type="Proteomes" id="UP000245699"/>
    </source>
</evidence>
<keyword evidence="10" id="KW-0539">Nucleus</keyword>
<keyword evidence="7" id="KW-0067">ATP-binding</keyword>
<dbReference type="InterPro" id="IPR003395">
    <property type="entry name" value="RecF/RecN/SMC_N"/>
</dbReference>
<dbReference type="Proteomes" id="UP000245699">
    <property type="component" value="Unassembled WGS sequence"/>
</dbReference>
<evidence type="ECO:0000256" key="1">
    <source>
        <dbReference type="ARBA" id="ARBA00004123"/>
    </source>
</evidence>
<keyword evidence="4" id="KW-0132">Cell division</keyword>
<dbReference type="GO" id="GO:0000796">
    <property type="term" value="C:condensin complex"/>
    <property type="evidence" value="ECO:0007669"/>
    <property type="project" value="TreeGrafter"/>
</dbReference>
<dbReference type="STRING" id="61424.A0A2T9YDG8"/>
<dbReference type="Pfam" id="PF02463">
    <property type="entry name" value="SMC_N"/>
    <property type="match status" value="1"/>
</dbReference>
<feature type="coiled-coil region" evidence="12">
    <location>
        <begin position="120"/>
        <end position="161"/>
    </location>
</feature>
<dbReference type="FunFam" id="3.40.50.300:FF:000481">
    <property type="entry name" value="Structural maintenance of chromosomes 4"/>
    <property type="match status" value="1"/>
</dbReference>
<keyword evidence="5" id="KW-0547">Nucleotide-binding</keyword>
<dbReference type="InterPro" id="IPR024704">
    <property type="entry name" value="SMC"/>
</dbReference>
<feature type="domain" description="SMC hinge" evidence="13">
    <location>
        <begin position="436"/>
        <end position="549"/>
    </location>
</feature>
<keyword evidence="8 12" id="KW-0175">Coiled coil</keyword>
<dbReference type="Gene3D" id="1.20.1060.20">
    <property type="match status" value="1"/>
</dbReference>
<dbReference type="Gene3D" id="1.10.287.2610">
    <property type="match status" value="1"/>
</dbReference>
<dbReference type="GO" id="GO:0007076">
    <property type="term" value="P:mitotic chromosome condensation"/>
    <property type="evidence" value="ECO:0007669"/>
    <property type="project" value="TreeGrafter"/>
</dbReference>
<dbReference type="OrthoDB" id="5575062at2759"/>
<feature type="coiled-coil region" evidence="12">
    <location>
        <begin position="604"/>
        <end position="854"/>
    </location>
</feature>
<evidence type="ECO:0000256" key="3">
    <source>
        <dbReference type="ARBA" id="ARBA00018693"/>
    </source>
</evidence>
<organism evidence="14 15">
    <name type="scientific">Furculomyces boomerangus</name>
    <dbReference type="NCBI Taxonomy" id="61424"/>
    <lineage>
        <taxon>Eukaryota</taxon>
        <taxon>Fungi</taxon>
        <taxon>Fungi incertae sedis</taxon>
        <taxon>Zoopagomycota</taxon>
        <taxon>Kickxellomycotina</taxon>
        <taxon>Harpellomycetes</taxon>
        <taxon>Harpellales</taxon>
        <taxon>Harpellaceae</taxon>
        <taxon>Furculomyces</taxon>
    </lineage>
</organism>
<dbReference type="EMBL" id="MBFT01000484">
    <property type="protein sequence ID" value="PVU90408.1"/>
    <property type="molecule type" value="Genomic_DNA"/>
</dbReference>
<dbReference type="GO" id="GO:0005634">
    <property type="term" value="C:nucleus"/>
    <property type="evidence" value="ECO:0007669"/>
    <property type="project" value="UniProtKB-SubCell"/>
</dbReference>
<evidence type="ECO:0000256" key="6">
    <source>
        <dbReference type="ARBA" id="ARBA00022776"/>
    </source>
</evidence>
<evidence type="ECO:0000313" key="14">
    <source>
        <dbReference type="EMBL" id="PVU90408.1"/>
    </source>
</evidence>
<accession>A0A2T9YDG8</accession>
<keyword evidence="9" id="KW-0226">DNA condensation</keyword>
<feature type="coiled-coil region" evidence="12">
    <location>
        <begin position="336"/>
        <end position="405"/>
    </location>
</feature>
<keyword evidence="6" id="KW-0498">Mitosis</keyword>
<evidence type="ECO:0000256" key="9">
    <source>
        <dbReference type="ARBA" id="ARBA00023067"/>
    </source>
</evidence>
<sequence>MARSENKEDLDLSEPPKTRLVITKMVLVNFKSYAGTQVIGPFHENSGKINQCSVEVHFKEIYVKKNQNEDNSVPGGEIIITRTAYANSTSKYFINGTTATLSDVTSVLRQKGVDLDHKRFLILQEKIDDASKQVDELNEIRAEKLRRVKIIEREKASLESKKNESVNYVLLENEVSLKKNALYQLRLAESNEGCKKSAELFESVKNKFSSEQSKTPEREEVQLLETQKHLSNKLKKLDKAEDEVNSTIKSNNETIKRAEDDIKKGNEELIQLQQKLIVEKNELEKIVEQLKGKTEGLTEELREKQKELEPWREKISSEKSKFAVLSTEIDLIKSKYNSNNGKVERFEKELMELRKNRSNKDKEMNLKVEEYGETEINIQNLKEKIESMMEAYKQLQIKVQDAIQAEQEAKMSLNSSQSQSAVLKSLLKERDLGRINGIFGRLGSLGTISDKYDVAISTACPGLESIVVQNVSSGQQCVEFLRKNNIGRARFVMLDELNKFDLTKKSYPEGVSRLFDLVKPTNPKFAPAFYHALTNTLVAKDMEQARRIAYGSTRYRVVTLDGKLIDASGTMSGGGNRIMRGAMSSVASQDGMTVEKFKKLTDKRIQLESELANYGSLIEKAKKDSQNLENKYQELERVLPKTEMDLKAADELVKECKRQLNEQKAQESKGPTPEEEKKLQELESKLKVAEKKISSLQKECSTIEDEIKKLNSMIMQAGGVKLRTQTSKVESINEQISLINENIDNYESIKNRANAEIARISRSSAKKMEEKAGISNQLEHVIATINKKKVEIKAISDKAKEARDHLDDKRDALDSLKSELDSRQSEFNSIRTKEAQLKMEIDDAERALAENQRRTNYLKSELGRIKLQTLPPEIELSEPLPQSLPVLLPDALAELDPGVLDREITQGDAKLQNAKPNLSVLTEYARRTTELKNHTDDLDKTTKERDDALNSYNELHKQRLDKFMEGFNAISYKLKEMYQLITMGGSAELELVDSLDPFVEGIVFSVMPPKKSWKNISDLSGGEKTLSSLALVFSLHQFKPTPIYVMDEIDAALDFRNVSIVANYIKQRTENAQFIVISLRNNMFELADWLVGIYKTDNKTKSITFDPKPTEQILRN</sequence>
<reference evidence="14 15" key="1">
    <citation type="journal article" date="2018" name="MBio">
        <title>Comparative Genomics Reveals the Core Gene Toolbox for the Fungus-Insect Symbiosis.</title>
        <authorList>
            <person name="Wang Y."/>
            <person name="Stata M."/>
            <person name="Wang W."/>
            <person name="Stajich J.E."/>
            <person name="White M.M."/>
            <person name="Moncalvo J.M."/>
        </authorList>
    </citation>
    <scope>NUCLEOTIDE SEQUENCE [LARGE SCALE GENOMIC DNA]</scope>
    <source>
        <strain evidence="14 15">AUS-77-4</strain>
    </source>
</reference>
<gene>
    <name evidence="14" type="ORF">BB559_004642</name>
</gene>
<dbReference type="InterPro" id="IPR036277">
    <property type="entry name" value="SMC_hinge_sf"/>
</dbReference>
<protein>
    <recommendedName>
        <fullName evidence="3">Structural maintenance of chromosomes protein 4</fullName>
    </recommendedName>
</protein>
<evidence type="ECO:0000256" key="7">
    <source>
        <dbReference type="ARBA" id="ARBA00022840"/>
    </source>
</evidence>
<dbReference type="GO" id="GO:0051301">
    <property type="term" value="P:cell division"/>
    <property type="evidence" value="ECO:0007669"/>
    <property type="project" value="UniProtKB-KW"/>
</dbReference>
<dbReference type="SMART" id="SM00968">
    <property type="entry name" value="SMC_hinge"/>
    <property type="match status" value="1"/>
</dbReference>
<evidence type="ECO:0000256" key="4">
    <source>
        <dbReference type="ARBA" id="ARBA00022618"/>
    </source>
</evidence>
<dbReference type="Gene3D" id="3.40.50.300">
    <property type="entry name" value="P-loop containing nucleotide triphosphate hydrolases"/>
    <property type="match status" value="2"/>
</dbReference>
<dbReference type="InterPro" id="IPR027417">
    <property type="entry name" value="P-loop_NTPase"/>
</dbReference>
<evidence type="ECO:0000256" key="11">
    <source>
        <dbReference type="ARBA" id="ARBA00023306"/>
    </source>
</evidence>
<feature type="coiled-coil region" evidence="12">
    <location>
        <begin position="931"/>
        <end position="958"/>
    </location>
</feature>
<keyword evidence="11" id="KW-0131">Cell cycle</keyword>
<dbReference type="SUPFAM" id="SSF52540">
    <property type="entry name" value="P-loop containing nucleoside triphosphate hydrolases"/>
    <property type="match status" value="1"/>
</dbReference>
<evidence type="ECO:0000256" key="12">
    <source>
        <dbReference type="SAM" id="Coils"/>
    </source>
</evidence>
<comment type="caution">
    <text evidence="14">The sequence shown here is derived from an EMBL/GenBank/DDBJ whole genome shotgun (WGS) entry which is preliminary data.</text>
</comment>
<name>A0A2T9YDG8_9FUNG</name>
<dbReference type="Gene3D" id="3.30.70.1620">
    <property type="match status" value="1"/>
</dbReference>
<dbReference type="GO" id="GO:0016887">
    <property type="term" value="F:ATP hydrolysis activity"/>
    <property type="evidence" value="ECO:0007669"/>
    <property type="project" value="InterPro"/>
</dbReference>
<comment type="subcellular location">
    <subcellularLocation>
        <location evidence="1">Nucleus</location>
    </subcellularLocation>
</comment>
<dbReference type="PIRSF" id="PIRSF005719">
    <property type="entry name" value="SMC"/>
    <property type="match status" value="1"/>
</dbReference>
<dbReference type="PANTHER" id="PTHR18937:SF172">
    <property type="entry name" value="STRUCTURAL MAINTENANCE OF CHROMOSOMES PROTEIN"/>
    <property type="match status" value="1"/>
</dbReference>
<evidence type="ECO:0000256" key="5">
    <source>
        <dbReference type="ARBA" id="ARBA00022741"/>
    </source>
</evidence>
<dbReference type="InterPro" id="IPR010935">
    <property type="entry name" value="SMC_hinge"/>
</dbReference>